<sequence>MSMSSSKPAGTDNWRAVTSVCDPGAALRPDPSRRCARGTGGLGTESMLAGVRRAEYDPPNTRTSWKDVRWGS</sequence>
<dbReference type="EMBL" id="BNEB01000002">
    <property type="protein sequence ID" value="GHI59767.1"/>
    <property type="molecule type" value="Genomic_DNA"/>
</dbReference>
<evidence type="ECO:0000313" key="2">
    <source>
        <dbReference type="EMBL" id="GHI59767.1"/>
    </source>
</evidence>
<name>A0ABQ3RVB8_9ACTN</name>
<accession>A0ABQ3RVB8</accession>
<keyword evidence="3" id="KW-1185">Reference proteome</keyword>
<gene>
    <name evidence="2" type="ORF">Saso_14170</name>
</gene>
<reference evidence="3" key="1">
    <citation type="submission" date="2023-07" db="EMBL/GenBank/DDBJ databases">
        <title>Whole genome shotgun sequence of Streptomyces cacaoi subsp. asoensis NBRC 13813.</title>
        <authorList>
            <person name="Komaki H."/>
            <person name="Tamura T."/>
        </authorList>
    </citation>
    <scope>NUCLEOTIDE SEQUENCE [LARGE SCALE GENOMIC DNA]</scope>
    <source>
        <strain evidence="3">NBRC 13813</strain>
    </source>
</reference>
<organism evidence="2 3">
    <name type="scientific">Streptomyces asoensis</name>
    <dbReference type="NCBI Taxonomy" id="249586"/>
    <lineage>
        <taxon>Bacteria</taxon>
        <taxon>Bacillati</taxon>
        <taxon>Actinomycetota</taxon>
        <taxon>Actinomycetes</taxon>
        <taxon>Kitasatosporales</taxon>
        <taxon>Streptomycetaceae</taxon>
        <taxon>Streptomyces</taxon>
    </lineage>
</organism>
<dbReference type="Proteomes" id="UP000649259">
    <property type="component" value="Unassembled WGS sequence"/>
</dbReference>
<protein>
    <submittedName>
        <fullName evidence="2">Uncharacterized protein</fullName>
    </submittedName>
</protein>
<feature type="region of interest" description="Disordered" evidence="1">
    <location>
        <begin position="23"/>
        <end position="72"/>
    </location>
</feature>
<evidence type="ECO:0000313" key="3">
    <source>
        <dbReference type="Proteomes" id="UP000649259"/>
    </source>
</evidence>
<proteinExistence type="predicted"/>
<comment type="caution">
    <text evidence="2">The sequence shown here is derived from an EMBL/GenBank/DDBJ whole genome shotgun (WGS) entry which is preliminary data.</text>
</comment>
<evidence type="ECO:0000256" key="1">
    <source>
        <dbReference type="SAM" id="MobiDB-lite"/>
    </source>
</evidence>